<dbReference type="Proteomes" id="UP000020492">
    <property type="component" value="Unassembled WGS sequence"/>
</dbReference>
<comment type="caution">
    <text evidence="1">The sequence shown here is derived from an EMBL/GenBank/DDBJ whole genome shotgun (WGS) entry which is preliminary data.</text>
</comment>
<dbReference type="PATRIC" id="fig|1476583.3.peg.3344"/>
<dbReference type="AlphaFoldDB" id="A0A016QL43"/>
<reference evidence="1 2" key="1">
    <citation type="submission" date="2014-03" db="EMBL/GenBank/DDBJ databases">
        <title>Draft genome sequence of Deinococcus phoenicis 1P10ME.</title>
        <authorList>
            <person name="Stepanov V.G."/>
            <person name="Vaishampayan P."/>
            <person name="Venkateswaran K."/>
            <person name="Fox G.E."/>
        </authorList>
    </citation>
    <scope>NUCLEOTIDE SEQUENCE [LARGE SCALE GENOMIC DNA]</scope>
    <source>
        <strain evidence="1 2">1P10ME</strain>
    </source>
</reference>
<dbReference type="EMBL" id="JHAC01000070">
    <property type="protein sequence ID" value="EYB66711.1"/>
    <property type="molecule type" value="Genomic_DNA"/>
</dbReference>
<evidence type="ECO:0000313" key="1">
    <source>
        <dbReference type="EMBL" id="EYB66711.1"/>
    </source>
</evidence>
<dbReference type="InterPro" id="IPR015943">
    <property type="entry name" value="WD40/YVTN_repeat-like_dom_sf"/>
</dbReference>
<evidence type="ECO:0000313" key="2">
    <source>
        <dbReference type="Proteomes" id="UP000020492"/>
    </source>
</evidence>
<gene>
    <name evidence="1" type="ORF">DEIPH_ctg079orf0113</name>
</gene>
<dbReference type="Gene3D" id="2.130.10.10">
    <property type="entry name" value="YVTN repeat-like/Quinoprotein amine dehydrogenase"/>
    <property type="match status" value="1"/>
</dbReference>
<accession>A0A016QL43</accession>
<proteinExistence type="predicted"/>
<protein>
    <submittedName>
        <fullName evidence="1">Uncharacterized protein</fullName>
    </submittedName>
</protein>
<organism evidence="1 2">
    <name type="scientific">Deinococcus phoenicis</name>
    <dbReference type="NCBI Taxonomy" id="1476583"/>
    <lineage>
        <taxon>Bacteria</taxon>
        <taxon>Thermotogati</taxon>
        <taxon>Deinococcota</taxon>
        <taxon>Deinococci</taxon>
        <taxon>Deinococcales</taxon>
        <taxon>Deinococcaceae</taxon>
        <taxon>Deinococcus</taxon>
    </lineage>
</organism>
<sequence length="146" mass="16387">MRFCWEIGKYDGCQVYLARPSGAVLELKNSNVTKLLWTEDGKYLIGAGENTVRLWNLSGGSRAAVPQPFLETGQQSVSHIRRFWLRDRDLCVAMNSEIFGPNGGYAVEQLMTTTRYALPLLKPLESVTLPVQEGQEAPCHMPRTEL</sequence>
<dbReference type="SUPFAM" id="SSF82171">
    <property type="entry name" value="DPP6 N-terminal domain-like"/>
    <property type="match status" value="1"/>
</dbReference>
<keyword evidence="2" id="KW-1185">Reference proteome</keyword>
<name>A0A016QL43_9DEIO</name>